<keyword evidence="5 6" id="KW-0472">Membrane</keyword>
<feature type="transmembrane region" description="Helical" evidence="6">
    <location>
        <begin position="678"/>
        <end position="703"/>
    </location>
</feature>
<sequence length="801" mass="90028">MFKSYLKIAWRNFRNQRFFSLINLLGLSVGMAACMVIGLYVTFERSYDNFHTDADRIYRVELDGYQEGKLAWRSATSYPAIAPTMKKDYPEVEDFTRLYDANNGVVSFGDKHFRETNFFFADSNALSFFNIGLLKGDPKTALVGTKKVVLSESTARKYFGAADPVNKMVKLDSDSYLVTGVFKDYPKNSHLEIDLLFSYRTEPDAQTSWGWYDFFSYVKLRPTADPQRLEAKLPAMLMKYNGDWYRRSGKRSVLLLQPLRTIHLESHLNQEAEVNGDGQTVQFLVWVAFAILIIAWINYINLSTSRALDRAKEVGIRKVVGALRAGLIRQFVFESFLLNLLAFGVAVSLVWALLPAFNDLTGKPLDFTQFSENRLWINGFLIFFGGTILSSLYPAFILSDYQPIAVLKGRFAQTTRGAGLRQGLIVVQFAASVTLIIGTLTVYKQLRFMQQQELGFAKEQTLVVNAPGVTDSTLATRSETFKQMLRQQNLAESATASAYVPGIEILWTSSFRRKDQRRENFTTMFMTSIDNDFLSSYKIGLVAGRNFDRSFGTDTMAILLNETAARTFGFQSPEDALNKEIISGDTPLHIVGVVKDYHQQGLKRANDPMAFLSIYGRQNALRNLNYYSLKVKANDLPATIAGVERQFTQAFPGNPFEYFFLDEFFNQQYQSDQQFGTVFGLFAGLAIFIASLGLLGLISFTVARRTREIGIRKVLGADVSTLVFLLTKDFIRLVLCSIVIAVPLAWYLMTGWLAGFAYRTSIGVGILVVSGVLALAIAVLTVSFQSLKAAFMNPVTSLRSE</sequence>
<keyword evidence="10" id="KW-1185">Reference proteome</keyword>
<feature type="domain" description="MacB-like periplasmic core" evidence="8">
    <location>
        <begin position="20"/>
        <end position="234"/>
    </location>
</feature>
<feature type="transmembrane region" description="Helical" evidence="6">
    <location>
        <begin position="730"/>
        <end position="749"/>
    </location>
</feature>
<feature type="transmembrane region" description="Helical" evidence="6">
    <location>
        <begin position="336"/>
        <end position="357"/>
    </location>
</feature>
<feature type="transmembrane region" description="Helical" evidence="6">
    <location>
        <begin position="21"/>
        <end position="43"/>
    </location>
</feature>
<proteinExistence type="predicted"/>
<accession>A0A368JYX7</accession>
<dbReference type="InterPro" id="IPR050250">
    <property type="entry name" value="Macrolide_Exporter_MacB"/>
</dbReference>
<dbReference type="PROSITE" id="PS51257">
    <property type="entry name" value="PROKAR_LIPOPROTEIN"/>
    <property type="match status" value="1"/>
</dbReference>
<evidence type="ECO:0000259" key="8">
    <source>
        <dbReference type="Pfam" id="PF12704"/>
    </source>
</evidence>
<feature type="transmembrane region" description="Helical" evidence="6">
    <location>
        <begin position="377"/>
        <end position="398"/>
    </location>
</feature>
<comment type="caution">
    <text evidence="9">The sequence shown here is derived from an EMBL/GenBank/DDBJ whole genome shotgun (WGS) entry which is preliminary data.</text>
</comment>
<dbReference type="EMBL" id="QOWE01000001">
    <property type="protein sequence ID" value="RCR71421.1"/>
    <property type="molecule type" value="Genomic_DNA"/>
</dbReference>
<name>A0A368JYX7_9BACT</name>
<dbReference type="AlphaFoldDB" id="A0A368JYX7"/>
<gene>
    <name evidence="9" type="ORF">DUE52_00335</name>
</gene>
<dbReference type="InterPro" id="IPR025857">
    <property type="entry name" value="MacB_PCD"/>
</dbReference>
<comment type="subcellular location">
    <subcellularLocation>
        <location evidence="1">Cell membrane</location>
        <topology evidence="1">Multi-pass membrane protein</topology>
    </subcellularLocation>
</comment>
<feature type="transmembrane region" description="Helical" evidence="6">
    <location>
        <begin position="419"/>
        <end position="443"/>
    </location>
</feature>
<evidence type="ECO:0000256" key="5">
    <source>
        <dbReference type="ARBA" id="ARBA00023136"/>
    </source>
</evidence>
<dbReference type="InterPro" id="IPR003838">
    <property type="entry name" value="ABC3_permease_C"/>
</dbReference>
<keyword evidence="4 6" id="KW-1133">Transmembrane helix</keyword>
<protein>
    <submittedName>
        <fullName evidence="9">ABC transporter permease</fullName>
    </submittedName>
</protein>
<reference evidence="9 10" key="1">
    <citation type="submission" date="2018-07" db="EMBL/GenBank/DDBJ databases">
        <title>Genome analysis of Larkinella rosea.</title>
        <authorList>
            <person name="Zhou Z."/>
            <person name="Wang G."/>
        </authorList>
    </citation>
    <scope>NUCLEOTIDE SEQUENCE [LARGE SCALE GENOMIC DNA]</scope>
    <source>
        <strain evidence="10">zzj9</strain>
    </source>
</reference>
<evidence type="ECO:0000256" key="1">
    <source>
        <dbReference type="ARBA" id="ARBA00004651"/>
    </source>
</evidence>
<evidence type="ECO:0000256" key="4">
    <source>
        <dbReference type="ARBA" id="ARBA00022989"/>
    </source>
</evidence>
<keyword evidence="3 6" id="KW-0812">Transmembrane</keyword>
<dbReference type="Proteomes" id="UP000253383">
    <property type="component" value="Unassembled WGS sequence"/>
</dbReference>
<evidence type="ECO:0000256" key="6">
    <source>
        <dbReference type="SAM" id="Phobius"/>
    </source>
</evidence>
<evidence type="ECO:0000256" key="2">
    <source>
        <dbReference type="ARBA" id="ARBA00022475"/>
    </source>
</evidence>
<dbReference type="OrthoDB" id="5933722at2"/>
<feature type="transmembrane region" description="Helical" evidence="6">
    <location>
        <begin position="283"/>
        <end position="302"/>
    </location>
</feature>
<keyword evidence="2" id="KW-1003">Cell membrane</keyword>
<dbReference type="Pfam" id="PF12704">
    <property type="entry name" value="MacB_PCD"/>
    <property type="match status" value="2"/>
</dbReference>
<feature type="transmembrane region" description="Helical" evidence="6">
    <location>
        <begin position="761"/>
        <end position="784"/>
    </location>
</feature>
<dbReference type="PANTHER" id="PTHR30572:SF18">
    <property type="entry name" value="ABC-TYPE MACROLIDE FAMILY EXPORT SYSTEM PERMEASE COMPONENT 2"/>
    <property type="match status" value="1"/>
</dbReference>
<evidence type="ECO:0000256" key="3">
    <source>
        <dbReference type="ARBA" id="ARBA00022692"/>
    </source>
</evidence>
<feature type="domain" description="ABC3 transporter permease C-terminal" evidence="7">
    <location>
        <begin position="287"/>
        <end position="398"/>
    </location>
</feature>
<dbReference type="RefSeq" id="WP_114403952.1">
    <property type="nucleotide sequence ID" value="NZ_QOWE01000001.1"/>
</dbReference>
<dbReference type="PANTHER" id="PTHR30572">
    <property type="entry name" value="MEMBRANE COMPONENT OF TRANSPORTER-RELATED"/>
    <property type="match status" value="1"/>
</dbReference>
<dbReference type="GO" id="GO:0022857">
    <property type="term" value="F:transmembrane transporter activity"/>
    <property type="evidence" value="ECO:0007669"/>
    <property type="project" value="TreeGrafter"/>
</dbReference>
<organism evidence="9 10">
    <name type="scientific">Larkinella punicea</name>
    <dbReference type="NCBI Taxonomy" id="2315727"/>
    <lineage>
        <taxon>Bacteria</taxon>
        <taxon>Pseudomonadati</taxon>
        <taxon>Bacteroidota</taxon>
        <taxon>Cytophagia</taxon>
        <taxon>Cytophagales</taxon>
        <taxon>Spirosomataceae</taxon>
        <taxon>Larkinella</taxon>
    </lineage>
</organism>
<feature type="domain" description="ABC3 transporter permease C-terminal" evidence="7">
    <location>
        <begin position="681"/>
        <end position="794"/>
    </location>
</feature>
<evidence type="ECO:0000313" key="10">
    <source>
        <dbReference type="Proteomes" id="UP000253383"/>
    </source>
</evidence>
<feature type="domain" description="MacB-like periplasmic core" evidence="8">
    <location>
        <begin position="432"/>
        <end position="648"/>
    </location>
</feature>
<dbReference type="Pfam" id="PF02687">
    <property type="entry name" value="FtsX"/>
    <property type="match status" value="2"/>
</dbReference>
<evidence type="ECO:0000259" key="7">
    <source>
        <dbReference type="Pfam" id="PF02687"/>
    </source>
</evidence>
<evidence type="ECO:0000313" key="9">
    <source>
        <dbReference type="EMBL" id="RCR71421.1"/>
    </source>
</evidence>
<dbReference type="GO" id="GO:0005886">
    <property type="term" value="C:plasma membrane"/>
    <property type="evidence" value="ECO:0007669"/>
    <property type="project" value="UniProtKB-SubCell"/>
</dbReference>